<evidence type="ECO:0000313" key="2">
    <source>
        <dbReference type="EMBL" id="AAD09487.1"/>
    </source>
</evidence>
<organism evidence="2">
    <name type="scientific">Homo sapiens</name>
    <name type="common">Human</name>
    <dbReference type="NCBI Taxonomy" id="9606"/>
    <lineage>
        <taxon>Eukaryota</taxon>
        <taxon>Metazoa</taxon>
        <taxon>Chordata</taxon>
        <taxon>Craniata</taxon>
        <taxon>Vertebrata</taxon>
        <taxon>Euteleostomi</taxon>
        <taxon>Mammalia</taxon>
        <taxon>Eutheria</taxon>
        <taxon>Euarchontoglires</taxon>
        <taxon>Primates</taxon>
        <taxon>Haplorrhini</taxon>
        <taxon>Catarrhini</taxon>
        <taxon>Hominidae</taxon>
        <taxon>Homo</taxon>
    </lineage>
</organism>
<sequence>GLARLRQQDPGAIQRDGLDLARSHRGQQAPGHYPHRGETHPDLQAERPRHLRLGDPGPPAGGRRVRQVQCALRELHQPHSAQQDRQLGPAGSLRLIQAAPADAAASAALQPHLLVPQPYHGGGRQGAHATRGACHPRFGGHAAHLALLALRHRHPGHPLHHRPSERQLPLPQPQGGGVEQPGPQQLPRRRPARGERVGEGSPGAGSQVRSGTKWSPSCGQFCVSIQHGSLPYPSPSVALHDLQCCSFWLCCWTWVATCWGHLIVSPQL</sequence>
<accession>O95616</accession>
<gene>
    <name evidence="2" type="primary">PAX-9</name>
</gene>
<feature type="compositionally biased region" description="Basic and acidic residues" evidence="1">
    <location>
        <begin position="35"/>
        <end position="48"/>
    </location>
</feature>
<reference evidence="2" key="1">
    <citation type="submission" date="1996-05" db="EMBL/GenBank/DDBJ databases">
        <title>Sequence and genetic localization of a human PAX-9 cDNA clone.</title>
        <authorList>
            <person name="Nishimura C.J."/>
            <person name="Nishimura D.Y."/>
            <person name="Padanilam B.J."/>
            <person name="Leysens N.J."/>
            <person name="Murray J.C."/>
        </authorList>
    </citation>
    <scope>NUCLEOTIDE SEQUENCE</scope>
</reference>
<proteinExistence type="evidence at transcript level"/>
<feature type="region of interest" description="Disordered" evidence="1">
    <location>
        <begin position="116"/>
        <end position="135"/>
    </location>
</feature>
<feature type="region of interest" description="Disordered" evidence="1">
    <location>
        <begin position="1"/>
        <end position="65"/>
    </location>
</feature>
<name>O95616_HUMAN</name>
<dbReference type="AlphaFoldDB" id="O95616"/>
<evidence type="ECO:0000256" key="1">
    <source>
        <dbReference type="SAM" id="MobiDB-lite"/>
    </source>
</evidence>
<dbReference type="EMBL" id="U59628">
    <property type="protein sequence ID" value="AAD09487.1"/>
    <property type="molecule type" value="mRNA"/>
</dbReference>
<protein>
    <submittedName>
        <fullName evidence="2">PAX-9 protein</fullName>
    </submittedName>
</protein>
<dbReference type="PeptideAtlas" id="O95616"/>
<feature type="region of interest" description="Disordered" evidence="1">
    <location>
        <begin position="155"/>
        <end position="212"/>
    </location>
</feature>
<feature type="non-terminal residue" evidence="2">
    <location>
        <position position="1"/>
    </location>
</feature>